<dbReference type="SUPFAM" id="SSF53474">
    <property type="entry name" value="alpha/beta-Hydrolases"/>
    <property type="match status" value="1"/>
</dbReference>
<dbReference type="InterPro" id="IPR029058">
    <property type="entry name" value="AB_hydrolase_fold"/>
</dbReference>
<keyword evidence="4" id="KW-0645">Protease</keyword>
<keyword evidence="5" id="KW-1185">Reference proteome</keyword>
<accession>A0A4R2EW19</accession>
<dbReference type="PANTHER" id="PTHR42776:SF27">
    <property type="entry name" value="DIPEPTIDYL PEPTIDASE FAMILY MEMBER 6"/>
    <property type="match status" value="1"/>
</dbReference>
<dbReference type="InterPro" id="IPR001375">
    <property type="entry name" value="Peptidase_S9_cat"/>
</dbReference>
<proteinExistence type="predicted"/>
<reference evidence="4 5" key="1">
    <citation type="submission" date="2019-03" db="EMBL/GenBank/DDBJ databases">
        <title>Genomic Encyclopedia of Archaeal and Bacterial Type Strains, Phase II (KMG-II): from individual species to whole genera.</title>
        <authorList>
            <person name="Goeker M."/>
        </authorList>
    </citation>
    <scope>NUCLEOTIDE SEQUENCE [LARGE SCALE GENOMIC DNA]</scope>
    <source>
        <strain evidence="4 5">RL-C</strain>
    </source>
</reference>
<evidence type="ECO:0000259" key="3">
    <source>
        <dbReference type="Pfam" id="PF00326"/>
    </source>
</evidence>
<evidence type="ECO:0000313" key="5">
    <source>
        <dbReference type="Proteomes" id="UP000294830"/>
    </source>
</evidence>
<dbReference type="RefSeq" id="WP_131837629.1">
    <property type="nucleotide sequence ID" value="NZ_SLWB01000001.1"/>
</dbReference>
<dbReference type="PANTHER" id="PTHR42776">
    <property type="entry name" value="SERINE PEPTIDASE S9 FAMILY MEMBER"/>
    <property type="match status" value="1"/>
</dbReference>
<dbReference type="EMBL" id="SLWB01000001">
    <property type="protein sequence ID" value="TCN72838.1"/>
    <property type="molecule type" value="Genomic_DNA"/>
</dbReference>
<keyword evidence="1" id="KW-0378">Hydrolase</keyword>
<dbReference type="GO" id="GO:0006508">
    <property type="term" value="P:proteolysis"/>
    <property type="evidence" value="ECO:0007669"/>
    <property type="project" value="InterPro"/>
</dbReference>
<evidence type="ECO:0000313" key="4">
    <source>
        <dbReference type="EMBL" id="TCN72838.1"/>
    </source>
</evidence>
<dbReference type="SUPFAM" id="SSF82171">
    <property type="entry name" value="DPP6 N-terminal domain-like"/>
    <property type="match status" value="1"/>
</dbReference>
<evidence type="ECO:0000256" key="1">
    <source>
        <dbReference type="ARBA" id="ARBA00022801"/>
    </source>
</evidence>
<evidence type="ECO:0000256" key="2">
    <source>
        <dbReference type="SAM" id="Phobius"/>
    </source>
</evidence>
<keyword evidence="2" id="KW-0472">Membrane</keyword>
<dbReference type="Proteomes" id="UP000294830">
    <property type="component" value="Unassembled WGS sequence"/>
</dbReference>
<dbReference type="OrthoDB" id="9812921at2"/>
<keyword evidence="4" id="KW-0031">Aminopeptidase</keyword>
<gene>
    <name evidence="4" type="ORF">CLV25_10156</name>
</gene>
<dbReference type="Gene3D" id="3.40.50.1820">
    <property type="entry name" value="alpha/beta hydrolase"/>
    <property type="match status" value="1"/>
</dbReference>
<keyword evidence="2" id="KW-1133">Transmembrane helix</keyword>
<protein>
    <submittedName>
        <fullName evidence="4">Dipeptidyl aminopeptidase/acylaminoacyl peptidase</fullName>
    </submittedName>
</protein>
<comment type="caution">
    <text evidence="4">The sequence shown here is derived from an EMBL/GenBank/DDBJ whole genome shotgun (WGS) entry which is preliminary data.</text>
</comment>
<dbReference type="GO" id="GO:0004252">
    <property type="term" value="F:serine-type endopeptidase activity"/>
    <property type="evidence" value="ECO:0007669"/>
    <property type="project" value="TreeGrafter"/>
</dbReference>
<organism evidence="4 5">
    <name type="scientific">Acetobacteroides hydrogenigenes</name>
    <dbReference type="NCBI Taxonomy" id="979970"/>
    <lineage>
        <taxon>Bacteria</taxon>
        <taxon>Pseudomonadati</taxon>
        <taxon>Bacteroidota</taxon>
        <taxon>Bacteroidia</taxon>
        <taxon>Bacteroidales</taxon>
        <taxon>Rikenellaceae</taxon>
        <taxon>Acetobacteroides</taxon>
    </lineage>
</organism>
<name>A0A4R2EW19_9BACT</name>
<sequence length="864" mass="97149">MDCRIINPAALVRFKPLTGFLAKVSIFSFLLLYSSILLYGHSANEKLSFVKLSPAGDYTILAKEISEKATSLEVVTKGKTEVISDCYSKNFSFIGNHTVAFIAGKGKDSYMVLFDLAKSKALTQVENVTSYSKVGDAGIVAALSKRNGQKNTASILISLVNGHQAKVLADTIGLYTIAPDSKSIIYTKYGEANQKSLYKVSIGTLKSELVGELPTPIRSFYSISAKNDLLMEPLKDEGKPFIITYNTLSKKYAQIEIPSGLSIFKATPPRFTANGKSIFAYFQEKQKGTVKTDSTAGVEVWDWKAIELVSVQNKKAQRNQIEKRLWICRDLKKFTPLESDTLYNLRPVGDGSKYMVGIVEYPYMLQRSWQSGKIADYYLMDMENESMKLIVKSSPYYVIISPSGKYLYWVASDMLWYGYNLENGKLTPFSKGISDSFFDISSDEPSSSSNFAPEGWLNSDKILLKSYYDLWICDLSGKEAPISVTHQLGKQTNSQFRVVSSEKDFLNNRKEVVAERFNLSSKESGLYLIDLTGKQQPKELVAGGYKFSSVEYAASSKVVAWRQESYSDYPNAWVKYGADRPKQLTTISPSDSLRGSAHLLSWENKDFGTLQGMLFLPDTTRFKPPYPCVVNFYEQQSNELNVFREVALSDCNINVPFYVQNGFAVFIPDIKFKVGEPGESSYSCMKSALEHLAKRYPQIDMERLGVQGHSWGAFQTVYLLSRMNFFKAAVAMAPVVNMISGYGSLRRGVGSSRMFQYESGQSRIGSTLWEKPQAYIKHSSILYADRIATPLLVVANDNDGAVPYEQGMEIFLGMRRLQKPCWMVNYKGDAHVLNFESNKRDYTEKVMGLFRFYLKGGEKPDWML</sequence>
<feature type="transmembrane region" description="Helical" evidence="2">
    <location>
        <begin position="20"/>
        <end position="40"/>
    </location>
</feature>
<keyword evidence="2" id="KW-0812">Transmembrane</keyword>
<dbReference type="Pfam" id="PF00326">
    <property type="entry name" value="Peptidase_S9"/>
    <property type="match status" value="1"/>
</dbReference>
<dbReference type="GO" id="GO:0004177">
    <property type="term" value="F:aminopeptidase activity"/>
    <property type="evidence" value="ECO:0007669"/>
    <property type="project" value="UniProtKB-KW"/>
</dbReference>
<dbReference type="AlphaFoldDB" id="A0A4R2EW19"/>
<feature type="domain" description="Peptidase S9 prolyl oligopeptidase catalytic" evidence="3">
    <location>
        <begin position="686"/>
        <end position="855"/>
    </location>
</feature>